<comment type="caution">
    <text evidence="1">The sequence shown here is derived from an EMBL/GenBank/DDBJ whole genome shotgun (WGS) entry which is preliminary data.</text>
</comment>
<evidence type="ECO:0000313" key="1">
    <source>
        <dbReference type="EMBL" id="KAJ2878638.1"/>
    </source>
</evidence>
<feature type="non-terminal residue" evidence="1">
    <location>
        <position position="323"/>
    </location>
</feature>
<proteinExistence type="predicted"/>
<gene>
    <name evidence="1" type="ORF">IWW38_006277</name>
</gene>
<name>A0ACC1LTC6_9FUNG</name>
<accession>A0ACC1LTC6</accession>
<organism evidence="1 2">
    <name type="scientific">Coemansia aciculifera</name>
    <dbReference type="NCBI Taxonomy" id="417176"/>
    <lineage>
        <taxon>Eukaryota</taxon>
        <taxon>Fungi</taxon>
        <taxon>Fungi incertae sedis</taxon>
        <taxon>Zoopagomycota</taxon>
        <taxon>Kickxellomycotina</taxon>
        <taxon>Kickxellomycetes</taxon>
        <taxon>Kickxellales</taxon>
        <taxon>Kickxellaceae</taxon>
        <taxon>Coemansia</taxon>
    </lineage>
</organism>
<reference evidence="1" key="1">
    <citation type="submission" date="2022-07" db="EMBL/GenBank/DDBJ databases">
        <title>Phylogenomic reconstructions and comparative analyses of Kickxellomycotina fungi.</title>
        <authorList>
            <person name="Reynolds N.K."/>
            <person name="Stajich J.E."/>
            <person name="Barry K."/>
            <person name="Grigoriev I.V."/>
            <person name="Crous P."/>
            <person name="Smith M.E."/>
        </authorList>
    </citation>
    <scope>NUCLEOTIDE SEQUENCE</scope>
    <source>
        <strain evidence="1">CBS 190363</strain>
    </source>
</reference>
<protein>
    <submittedName>
        <fullName evidence="1">Uncharacterized protein</fullName>
    </submittedName>
</protein>
<sequence length="323" mass="32454">MAKKSATRRKTHADNSESAWTVAVSDAGDGLLAVAVHGGSTVRIIDVHTGTLRGEHAFGSTVLSIAWASRDSIAVALHSGSVDVYSASRNAVVVQLKPAASVVDVACCADTGSLVTLDSAGAVELWDPQTGLAAKRIATGLAGAAKVAVSRDGLRVAVASHRVAVWDLASGANVFVGAGGHAAGVHSLCWGDDEVATAAAGDRSVLVWHVASTEGPRAILTANDSDVAALDVGADGSVVAVGSDGAVSAWFGPLSSSAAGRAPDTVIRITGSAVRVARLSRVAGDEAKCLLVRGSPAVPLCEQVALADRDGRFAASVELQRGS</sequence>
<evidence type="ECO:0000313" key="2">
    <source>
        <dbReference type="Proteomes" id="UP001139981"/>
    </source>
</evidence>
<keyword evidence="2" id="KW-1185">Reference proteome</keyword>
<dbReference type="Proteomes" id="UP001139981">
    <property type="component" value="Unassembled WGS sequence"/>
</dbReference>
<dbReference type="EMBL" id="JANBVB010003493">
    <property type="protein sequence ID" value="KAJ2878638.1"/>
    <property type="molecule type" value="Genomic_DNA"/>
</dbReference>